<keyword evidence="3" id="KW-1185">Reference proteome</keyword>
<dbReference type="GO" id="GO:0003677">
    <property type="term" value="F:DNA binding"/>
    <property type="evidence" value="ECO:0007669"/>
    <property type="project" value="InterPro"/>
</dbReference>
<evidence type="ECO:0000313" key="3">
    <source>
        <dbReference type="Proteomes" id="UP000654993"/>
    </source>
</evidence>
<evidence type="ECO:0000259" key="1">
    <source>
        <dbReference type="Pfam" id="PF05491"/>
    </source>
</evidence>
<dbReference type="EMBL" id="BMAQ01000030">
    <property type="protein sequence ID" value="GFR38888.1"/>
    <property type="molecule type" value="Genomic_DNA"/>
</dbReference>
<dbReference type="Proteomes" id="UP000654993">
    <property type="component" value="Unassembled WGS sequence"/>
</dbReference>
<dbReference type="PANTHER" id="PTHR42848">
    <property type="match status" value="1"/>
</dbReference>
<dbReference type="AlphaFoldDB" id="A0A916VGE6"/>
<name>A0A916VGE6_9BACL</name>
<comment type="caution">
    <text evidence="2">The sequence shown here is derived from an EMBL/GenBank/DDBJ whole genome shotgun (WGS) entry which is preliminary data.</text>
</comment>
<evidence type="ECO:0000313" key="2">
    <source>
        <dbReference type="EMBL" id="GFR38888.1"/>
    </source>
</evidence>
<dbReference type="InterPro" id="IPR036388">
    <property type="entry name" value="WH-like_DNA-bd_sf"/>
</dbReference>
<dbReference type="InterPro" id="IPR036390">
    <property type="entry name" value="WH_DNA-bd_sf"/>
</dbReference>
<proteinExistence type="predicted"/>
<dbReference type="GO" id="GO:0006310">
    <property type="term" value="P:DNA recombination"/>
    <property type="evidence" value="ECO:0007669"/>
    <property type="project" value="InterPro"/>
</dbReference>
<reference evidence="2" key="1">
    <citation type="submission" date="2020-08" db="EMBL/GenBank/DDBJ databases">
        <authorList>
            <person name="Uke A."/>
            <person name="Chhe C."/>
            <person name="Baramee S."/>
            <person name="Kosugi A."/>
        </authorList>
    </citation>
    <scope>NUCLEOTIDE SEQUENCE</scope>
    <source>
        <strain evidence="2">DA-C8</strain>
    </source>
</reference>
<dbReference type="InterPro" id="IPR008823">
    <property type="entry name" value="RuvB_wg_C"/>
</dbReference>
<feature type="domain" description="RuvB winged helix C-terminal" evidence="1">
    <location>
        <begin position="27"/>
        <end position="96"/>
    </location>
</feature>
<dbReference type="GO" id="GO:0006281">
    <property type="term" value="P:DNA repair"/>
    <property type="evidence" value="ECO:0007669"/>
    <property type="project" value="InterPro"/>
</dbReference>
<dbReference type="PANTHER" id="PTHR42848:SF1">
    <property type="entry name" value="HOLLIDAY JUNCTION BRANCH MIGRATION COMPLEX SUBUNIT RUVB"/>
    <property type="match status" value="1"/>
</dbReference>
<dbReference type="SUPFAM" id="SSF46785">
    <property type="entry name" value="Winged helix' DNA-binding domain"/>
    <property type="match status" value="1"/>
</dbReference>
<dbReference type="Pfam" id="PF05491">
    <property type="entry name" value="WHD_RuvB"/>
    <property type="match status" value="1"/>
</dbReference>
<gene>
    <name evidence="2" type="ORF">PRECH8_21840</name>
</gene>
<protein>
    <recommendedName>
        <fullName evidence="1">RuvB winged helix C-terminal domain-containing protein</fullName>
    </recommendedName>
</protein>
<dbReference type="InterPro" id="IPR004605">
    <property type="entry name" value="DNA_helicase_Holl-junc_RuvB"/>
</dbReference>
<reference evidence="2" key="2">
    <citation type="journal article" date="2021" name="Data Brief">
        <title>Draft genome sequence data of the facultative, thermophilic, xylanolytic bacterium Paenibacillus sp. strain DA-C8.</title>
        <authorList>
            <person name="Chhe C."/>
            <person name="Uke A."/>
            <person name="Baramee S."/>
            <person name="Ungkulpasvich U."/>
            <person name="Tachaapaikoon C."/>
            <person name="Pason P."/>
            <person name="Waeonukul R."/>
            <person name="Ratanakhanokchai K."/>
            <person name="Kosugi A."/>
        </authorList>
    </citation>
    <scope>NUCLEOTIDE SEQUENCE</scope>
    <source>
        <strain evidence="2">DA-C8</strain>
    </source>
</reference>
<sequence>MRRCGGDGTITLETARDALEMIQVDSMGLDHIDHKMLDSIIRNFRGGPVGLETIAATIGEESQTIEDVYEPYLLQIGFLQRTPRGRMVTEQAYRHMGIPYPKKQD</sequence>
<dbReference type="GO" id="GO:0009378">
    <property type="term" value="F:four-way junction helicase activity"/>
    <property type="evidence" value="ECO:0007669"/>
    <property type="project" value="InterPro"/>
</dbReference>
<dbReference type="Gene3D" id="1.10.10.10">
    <property type="entry name" value="Winged helix-like DNA-binding domain superfamily/Winged helix DNA-binding domain"/>
    <property type="match status" value="1"/>
</dbReference>
<dbReference type="GO" id="GO:0005524">
    <property type="term" value="F:ATP binding"/>
    <property type="evidence" value="ECO:0007669"/>
    <property type="project" value="InterPro"/>
</dbReference>
<organism evidence="2 3">
    <name type="scientific">Insulibacter thermoxylanivorax</name>
    <dbReference type="NCBI Taxonomy" id="2749268"/>
    <lineage>
        <taxon>Bacteria</taxon>
        <taxon>Bacillati</taxon>
        <taxon>Bacillota</taxon>
        <taxon>Bacilli</taxon>
        <taxon>Bacillales</taxon>
        <taxon>Paenibacillaceae</taxon>
        <taxon>Insulibacter</taxon>
    </lineage>
</organism>
<accession>A0A916VGE6</accession>